<dbReference type="AlphaFoldDB" id="K0TEY0"/>
<feature type="region of interest" description="Disordered" evidence="1">
    <location>
        <begin position="130"/>
        <end position="149"/>
    </location>
</feature>
<sequence length="149" mass="16625">MVFYASSYHFGFLRSADLPCFALVLWLRIVVNWGKSVRGGGRKQAPVTQALMMYRRERSGPVLAASREGTQVVRKGCDSAAAQLRLSPHIRSELAPSPSVKKCEDHLTSFTIFPFIQVKQLSMMGRWAVSRQPSSNPNLSKYLGPVVQQ</sequence>
<evidence type="ECO:0000313" key="3">
    <source>
        <dbReference type="Proteomes" id="UP000266841"/>
    </source>
</evidence>
<organism evidence="2 3">
    <name type="scientific">Thalassiosira oceanica</name>
    <name type="common">Marine diatom</name>
    <dbReference type="NCBI Taxonomy" id="159749"/>
    <lineage>
        <taxon>Eukaryota</taxon>
        <taxon>Sar</taxon>
        <taxon>Stramenopiles</taxon>
        <taxon>Ochrophyta</taxon>
        <taxon>Bacillariophyta</taxon>
        <taxon>Coscinodiscophyceae</taxon>
        <taxon>Thalassiosirophycidae</taxon>
        <taxon>Thalassiosirales</taxon>
        <taxon>Thalassiosiraceae</taxon>
        <taxon>Thalassiosira</taxon>
    </lineage>
</organism>
<evidence type="ECO:0000313" key="2">
    <source>
        <dbReference type="EMBL" id="EJK69087.1"/>
    </source>
</evidence>
<name>K0TEY0_THAOC</name>
<accession>K0TEY0</accession>
<evidence type="ECO:0000256" key="1">
    <source>
        <dbReference type="SAM" id="MobiDB-lite"/>
    </source>
</evidence>
<proteinExistence type="predicted"/>
<protein>
    <submittedName>
        <fullName evidence="2">Uncharacterized protein</fullName>
    </submittedName>
</protein>
<comment type="caution">
    <text evidence="2">The sequence shown here is derived from an EMBL/GenBank/DDBJ whole genome shotgun (WGS) entry which is preliminary data.</text>
</comment>
<dbReference type="EMBL" id="AGNL01010464">
    <property type="protein sequence ID" value="EJK69087.1"/>
    <property type="molecule type" value="Genomic_DNA"/>
</dbReference>
<gene>
    <name evidence="2" type="ORF">THAOC_09693</name>
</gene>
<dbReference type="Proteomes" id="UP000266841">
    <property type="component" value="Unassembled WGS sequence"/>
</dbReference>
<reference evidence="2 3" key="1">
    <citation type="journal article" date="2012" name="Genome Biol.">
        <title>Genome and low-iron response of an oceanic diatom adapted to chronic iron limitation.</title>
        <authorList>
            <person name="Lommer M."/>
            <person name="Specht M."/>
            <person name="Roy A.S."/>
            <person name="Kraemer L."/>
            <person name="Andreson R."/>
            <person name="Gutowska M.A."/>
            <person name="Wolf J."/>
            <person name="Bergner S.V."/>
            <person name="Schilhabel M.B."/>
            <person name="Klostermeier U.C."/>
            <person name="Beiko R.G."/>
            <person name="Rosenstiel P."/>
            <person name="Hippler M."/>
            <person name="Laroche J."/>
        </authorList>
    </citation>
    <scope>NUCLEOTIDE SEQUENCE [LARGE SCALE GENOMIC DNA]</scope>
    <source>
        <strain evidence="2 3">CCMP1005</strain>
    </source>
</reference>
<keyword evidence="3" id="KW-1185">Reference proteome</keyword>